<proteinExistence type="predicted"/>
<gene>
    <name evidence="1" type="ORF">EWV75_12245</name>
</gene>
<reference evidence="1 2" key="1">
    <citation type="submission" date="2019-01" db="EMBL/GenBank/DDBJ databases">
        <title>Coherence of Microcystis species and biogeography revealed through population genomics.</title>
        <authorList>
            <person name="Perez-Carrascal O.M."/>
            <person name="Terrat Y."/>
            <person name="Giani A."/>
            <person name="Fortin N."/>
            <person name="Tromas N."/>
            <person name="Shapiro B.J."/>
        </authorList>
    </citation>
    <scope>NUCLEOTIDE SEQUENCE [LARGE SCALE GENOMIC DNA]</scope>
    <source>
        <strain evidence="1">Mw_QC_S_20081001_S30D</strain>
    </source>
</reference>
<protein>
    <submittedName>
        <fullName evidence="1">Uncharacterized protein</fullName>
    </submittedName>
</protein>
<organism evidence="1 2">
    <name type="scientific">Microcystis wesenbergii Mw_QC_S_20081001_S30D</name>
    <dbReference type="NCBI Taxonomy" id="2486245"/>
    <lineage>
        <taxon>Bacteria</taxon>
        <taxon>Bacillati</taxon>
        <taxon>Cyanobacteriota</taxon>
        <taxon>Cyanophyceae</taxon>
        <taxon>Oscillatoriophycideae</taxon>
        <taxon>Chroococcales</taxon>
        <taxon>Microcystaceae</taxon>
        <taxon>Microcystis</taxon>
    </lineage>
</organism>
<dbReference type="EMBL" id="SFAT01000122">
    <property type="protein sequence ID" value="TRU96099.1"/>
    <property type="molecule type" value="Genomic_DNA"/>
</dbReference>
<evidence type="ECO:0000313" key="1">
    <source>
        <dbReference type="EMBL" id="TRU96099.1"/>
    </source>
</evidence>
<name>A0A552JJY4_9CHRO</name>
<sequence>MIDILGREVGIRIHFAPAADNRENLAALTIILQQVVIISGSFPFHSLKVPWSWLKPRDF</sequence>
<comment type="caution">
    <text evidence="1">The sequence shown here is derived from an EMBL/GenBank/DDBJ whole genome shotgun (WGS) entry which is preliminary data.</text>
</comment>
<dbReference type="AlphaFoldDB" id="A0A552JJY4"/>
<accession>A0A552JJY4</accession>
<dbReference type="Proteomes" id="UP000320523">
    <property type="component" value="Unassembled WGS sequence"/>
</dbReference>
<evidence type="ECO:0000313" key="2">
    <source>
        <dbReference type="Proteomes" id="UP000320523"/>
    </source>
</evidence>